<accession>A0ABM9EHH3</accession>
<organism evidence="1 2">
    <name type="scientific">Mesorhizobium escarrei</name>
    <dbReference type="NCBI Taxonomy" id="666018"/>
    <lineage>
        <taxon>Bacteria</taxon>
        <taxon>Pseudomonadati</taxon>
        <taxon>Pseudomonadota</taxon>
        <taxon>Alphaproteobacteria</taxon>
        <taxon>Hyphomicrobiales</taxon>
        <taxon>Phyllobacteriaceae</taxon>
        <taxon>Mesorhizobium</taxon>
    </lineage>
</organism>
<dbReference type="Proteomes" id="UP001153050">
    <property type="component" value="Unassembled WGS sequence"/>
</dbReference>
<protein>
    <submittedName>
        <fullName evidence="1">Uncharacterized protein</fullName>
    </submittedName>
</protein>
<evidence type="ECO:0000313" key="2">
    <source>
        <dbReference type="Proteomes" id="UP001153050"/>
    </source>
</evidence>
<proteinExistence type="predicted"/>
<comment type="caution">
    <text evidence="1">The sequence shown here is derived from an EMBL/GenBank/DDBJ whole genome shotgun (WGS) entry which is preliminary data.</text>
</comment>
<evidence type="ECO:0000313" key="1">
    <source>
        <dbReference type="EMBL" id="CAH2408804.1"/>
    </source>
</evidence>
<gene>
    <name evidence="1" type="ORF">MES5069_710008</name>
</gene>
<dbReference type="Gene3D" id="3.40.630.30">
    <property type="match status" value="1"/>
</dbReference>
<keyword evidence="2" id="KW-1185">Reference proteome</keyword>
<sequence length="69" mass="7763">MNAKLTENTQLHRFELPIADGVIAAAYHRIDDRRIVLIHTEVPMEFRSGIAAIGARDVRGAPQDRPRQS</sequence>
<name>A0ABM9EHH3_9HYPH</name>
<dbReference type="EMBL" id="CAKXZT010000170">
    <property type="protein sequence ID" value="CAH2408804.1"/>
    <property type="molecule type" value="Genomic_DNA"/>
</dbReference>
<reference evidence="1 2" key="1">
    <citation type="submission" date="2022-03" db="EMBL/GenBank/DDBJ databases">
        <authorList>
            <person name="Brunel B."/>
        </authorList>
    </citation>
    <scope>NUCLEOTIDE SEQUENCE [LARGE SCALE GENOMIC DNA]</scope>
    <source>
        <strain evidence="1">STM5069sample</strain>
    </source>
</reference>